<evidence type="ECO:0000256" key="2">
    <source>
        <dbReference type="ARBA" id="ARBA00022801"/>
    </source>
</evidence>
<dbReference type="AlphaFoldDB" id="A0ABD3RU52"/>
<dbReference type="EC" id="3.6.1.74" evidence="3"/>
<feature type="non-terminal residue" evidence="5">
    <location>
        <position position="64"/>
    </location>
</feature>
<organism evidence="5 6">
    <name type="scientific">Cyclostephanos tholiformis</name>
    <dbReference type="NCBI Taxonomy" id="382380"/>
    <lineage>
        <taxon>Eukaryota</taxon>
        <taxon>Sar</taxon>
        <taxon>Stramenopiles</taxon>
        <taxon>Ochrophyta</taxon>
        <taxon>Bacillariophyta</taxon>
        <taxon>Coscinodiscophyceae</taxon>
        <taxon>Thalassiosirophycidae</taxon>
        <taxon>Stephanodiscales</taxon>
        <taxon>Stephanodiscaceae</taxon>
        <taxon>Cyclostephanos</taxon>
    </lineage>
</organism>
<dbReference type="GO" id="GO:0006397">
    <property type="term" value="P:mRNA processing"/>
    <property type="evidence" value="ECO:0007669"/>
    <property type="project" value="UniProtKB-KW"/>
</dbReference>
<dbReference type="SUPFAM" id="SSF55154">
    <property type="entry name" value="CYTH-like phosphatases"/>
    <property type="match status" value="1"/>
</dbReference>
<protein>
    <recommendedName>
        <fullName evidence="3">mRNA 5'-phosphatase</fullName>
        <ecNumber evidence="3">3.6.1.74</ecNumber>
    </recommendedName>
</protein>
<name>A0ABD3RU52_9STRA</name>
<dbReference type="EMBL" id="JALLPB020000212">
    <property type="protein sequence ID" value="KAL3812190.1"/>
    <property type="molecule type" value="Genomic_DNA"/>
</dbReference>
<proteinExistence type="predicted"/>
<dbReference type="GO" id="GO:0140818">
    <property type="term" value="F:mRNA 5'-triphosphate monophosphatase activity"/>
    <property type="evidence" value="ECO:0007669"/>
    <property type="project" value="UniProtKB-EC"/>
</dbReference>
<evidence type="ECO:0000256" key="1">
    <source>
        <dbReference type="ARBA" id="ARBA00022664"/>
    </source>
</evidence>
<comment type="caution">
    <text evidence="5">The sequence shown here is derived from an EMBL/GenBank/DDBJ whole genome shotgun (WGS) entry which is preliminary data.</text>
</comment>
<dbReference type="Proteomes" id="UP001530377">
    <property type="component" value="Unassembled WGS sequence"/>
</dbReference>
<dbReference type="Gene3D" id="3.20.100.10">
    <property type="entry name" value="mRNA triphosphatase Cet1-like"/>
    <property type="match status" value="1"/>
</dbReference>
<keyword evidence="1" id="KW-0507">mRNA processing</keyword>
<comment type="catalytic activity">
    <reaction evidence="4">
        <text>a 5'-end triphospho-ribonucleoside in mRNA + H2O = a 5'-end diphospho-ribonucleoside in mRNA + phosphate + H(+)</text>
        <dbReference type="Rhea" id="RHEA:67004"/>
        <dbReference type="Rhea" id="RHEA-COMP:17164"/>
        <dbReference type="Rhea" id="RHEA-COMP:17165"/>
        <dbReference type="ChEBI" id="CHEBI:15377"/>
        <dbReference type="ChEBI" id="CHEBI:15378"/>
        <dbReference type="ChEBI" id="CHEBI:43474"/>
        <dbReference type="ChEBI" id="CHEBI:167616"/>
        <dbReference type="ChEBI" id="CHEBI:167618"/>
        <dbReference type="EC" id="3.6.1.74"/>
    </reaction>
    <physiologicalReaction direction="left-to-right" evidence="4">
        <dbReference type="Rhea" id="RHEA:67005"/>
    </physiologicalReaction>
</comment>
<dbReference type="InterPro" id="IPR037009">
    <property type="entry name" value="mRNA_triPase_Cet1_sf"/>
</dbReference>
<accession>A0ABD3RU52</accession>
<sequence length="64" mass="7269">MAFRTSRRVKSRQSYVRSDGCFAWRMDVTEVTTTEFNQSNSISGGSHPPRAGYEIEMELSSTMT</sequence>
<keyword evidence="6" id="KW-1185">Reference proteome</keyword>
<evidence type="ECO:0000313" key="6">
    <source>
        <dbReference type="Proteomes" id="UP001530377"/>
    </source>
</evidence>
<dbReference type="InterPro" id="IPR033469">
    <property type="entry name" value="CYTH-like_dom_sf"/>
</dbReference>
<evidence type="ECO:0000256" key="3">
    <source>
        <dbReference type="ARBA" id="ARBA00035028"/>
    </source>
</evidence>
<gene>
    <name evidence="5" type="ORF">ACHAXA_011876</name>
</gene>
<reference evidence="5 6" key="1">
    <citation type="submission" date="2024-10" db="EMBL/GenBank/DDBJ databases">
        <title>Updated reference genomes for cyclostephanoid diatoms.</title>
        <authorList>
            <person name="Roberts W.R."/>
            <person name="Alverson A.J."/>
        </authorList>
    </citation>
    <scope>NUCLEOTIDE SEQUENCE [LARGE SCALE GENOMIC DNA]</scope>
    <source>
        <strain evidence="5 6">AJA228-03</strain>
    </source>
</reference>
<evidence type="ECO:0000256" key="4">
    <source>
        <dbReference type="ARBA" id="ARBA00047740"/>
    </source>
</evidence>
<evidence type="ECO:0000313" key="5">
    <source>
        <dbReference type="EMBL" id="KAL3812190.1"/>
    </source>
</evidence>
<keyword evidence="2" id="KW-0378">Hydrolase</keyword>